<evidence type="ECO:0000256" key="7">
    <source>
        <dbReference type="ARBA" id="ARBA00023040"/>
    </source>
</evidence>
<dbReference type="GO" id="GO:0004984">
    <property type="term" value="F:olfactory receptor activity"/>
    <property type="evidence" value="ECO:0007669"/>
    <property type="project" value="InterPro"/>
</dbReference>
<gene>
    <name evidence="15" type="ORF">PECUL_23A054516</name>
</gene>
<keyword evidence="12" id="KW-0807">Transducer</keyword>
<keyword evidence="16" id="KW-1185">Reference proteome</keyword>
<keyword evidence="3" id="KW-0716">Sensory transduction</keyword>
<proteinExistence type="predicted"/>
<evidence type="ECO:0000256" key="9">
    <source>
        <dbReference type="ARBA" id="ARBA00023157"/>
    </source>
</evidence>
<keyword evidence="5" id="KW-0552">Olfaction</keyword>
<keyword evidence="2" id="KW-1003">Cell membrane</keyword>
<evidence type="ECO:0000256" key="6">
    <source>
        <dbReference type="ARBA" id="ARBA00022989"/>
    </source>
</evidence>
<dbReference type="PANTHER" id="PTHR24242:SF253">
    <property type="entry name" value="OLFACTORY RECEPTOR-RELATED"/>
    <property type="match status" value="1"/>
</dbReference>
<evidence type="ECO:0000256" key="10">
    <source>
        <dbReference type="ARBA" id="ARBA00023170"/>
    </source>
</evidence>
<dbReference type="PRINTS" id="PR00245">
    <property type="entry name" value="OLFACTORYR"/>
</dbReference>
<dbReference type="InterPro" id="IPR050939">
    <property type="entry name" value="Olfactory_GPCR1"/>
</dbReference>
<evidence type="ECO:0000259" key="14">
    <source>
        <dbReference type="PROSITE" id="PS50262"/>
    </source>
</evidence>
<evidence type="ECO:0000256" key="1">
    <source>
        <dbReference type="ARBA" id="ARBA00004651"/>
    </source>
</evidence>
<dbReference type="InterPro" id="IPR000725">
    <property type="entry name" value="Olfact_rcpt"/>
</dbReference>
<feature type="transmembrane region" description="Helical" evidence="13">
    <location>
        <begin position="21"/>
        <end position="44"/>
    </location>
</feature>
<feature type="transmembrane region" description="Helical" evidence="13">
    <location>
        <begin position="56"/>
        <end position="75"/>
    </location>
</feature>
<sequence>NCTFGSEFLITGFNKLDGLKIPLFILFLTLYLAACIENILIIMLVTTSTHLQTPMYFILCSLSCCELMYITTMVPKMLYDILSERATISFIGCLTQLQLYGTIGNTMSYHYSLMSYDRYIAISNPLQYSSVINNRFCLCFIIGFWIISFASLINVPAFISHLTFCDPNIIDHFHCDLFPLIELSYSDTTLLLIIIAAQSSFITMLPLLFVFSTYTFIMYTILKIPSTTGRKKAFSTCSSHLIVIAINYGLIVSVYVLPKRVTSLAVTKGLSFLYFLVIPLLTPMIYTLRNKDIHKALTRK</sequence>
<dbReference type="SUPFAM" id="SSF81321">
    <property type="entry name" value="Family A G protein-coupled receptor-like"/>
    <property type="match status" value="1"/>
</dbReference>
<evidence type="ECO:0000256" key="8">
    <source>
        <dbReference type="ARBA" id="ARBA00023136"/>
    </source>
</evidence>
<dbReference type="AlphaFoldDB" id="A0AAD1WA88"/>
<feature type="transmembrane region" description="Helical" evidence="13">
    <location>
        <begin position="269"/>
        <end position="288"/>
    </location>
</feature>
<evidence type="ECO:0000313" key="15">
    <source>
        <dbReference type="EMBL" id="CAH2294786.1"/>
    </source>
</evidence>
<keyword evidence="10 15" id="KW-0675">Receptor</keyword>
<evidence type="ECO:0000256" key="12">
    <source>
        <dbReference type="ARBA" id="ARBA00023224"/>
    </source>
</evidence>
<dbReference type="PROSITE" id="PS50262">
    <property type="entry name" value="G_PROTEIN_RECEP_F1_2"/>
    <property type="match status" value="1"/>
</dbReference>
<reference evidence="15" key="1">
    <citation type="submission" date="2022-03" db="EMBL/GenBank/DDBJ databases">
        <authorList>
            <person name="Alioto T."/>
            <person name="Alioto T."/>
            <person name="Gomez Garrido J."/>
        </authorList>
    </citation>
    <scope>NUCLEOTIDE SEQUENCE</scope>
</reference>
<dbReference type="InterPro" id="IPR017452">
    <property type="entry name" value="GPCR_Rhodpsn_7TM"/>
</dbReference>
<evidence type="ECO:0000256" key="4">
    <source>
        <dbReference type="ARBA" id="ARBA00022692"/>
    </source>
</evidence>
<dbReference type="Pfam" id="PF13853">
    <property type="entry name" value="7tm_4"/>
    <property type="match status" value="1"/>
</dbReference>
<comment type="subcellular location">
    <subcellularLocation>
        <location evidence="1">Cell membrane</location>
        <topology evidence="1">Multi-pass membrane protein</topology>
    </subcellularLocation>
</comment>
<feature type="transmembrane region" description="Helical" evidence="13">
    <location>
        <begin position="189"/>
        <end position="222"/>
    </location>
</feature>
<dbReference type="InterPro" id="IPR000276">
    <property type="entry name" value="GPCR_Rhodpsn"/>
</dbReference>
<evidence type="ECO:0000256" key="2">
    <source>
        <dbReference type="ARBA" id="ARBA00022475"/>
    </source>
</evidence>
<keyword evidence="4 13" id="KW-0812">Transmembrane</keyword>
<dbReference type="EMBL" id="OW240916">
    <property type="protein sequence ID" value="CAH2294786.1"/>
    <property type="molecule type" value="Genomic_DNA"/>
</dbReference>
<keyword evidence="7" id="KW-0297">G-protein coupled receptor</keyword>
<feature type="non-terminal residue" evidence="15">
    <location>
        <position position="300"/>
    </location>
</feature>
<feature type="non-terminal residue" evidence="15">
    <location>
        <position position="1"/>
    </location>
</feature>
<name>A0AAD1WA88_PELCU</name>
<dbReference type="GO" id="GO:0005886">
    <property type="term" value="C:plasma membrane"/>
    <property type="evidence" value="ECO:0007669"/>
    <property type="project" value="UniProtKB-SubCell"/>
</dbReference>
<evidence type="ECO:0000256" key="3">
    <source>
        <dbReference type="ARBA" id="ARBA00022606"/>
    </source>
</evidence>
<dbReference type="Gene3D" id="1.20.1070.10">
    <property type="entry name" value="Rhodopsin 7-helix transmembrane proteins"/>
    <property type="match status" value="1"/>
</dbReference>
<keyword evidence="11" id="KW-0325">Glycoprotein</keyword>
<dbReference type="PRINTS" id="PR00237">
    <property type="entry name" value="GPCRRHODOPSN"/>
</dbReference>
<evidence type="ECO:0000256" key="11">
    <source>
        <dbReference type="ARBA" id="ARBA00023180"/>
    </source>
</evidence>
<organism evidence="15 16">
    <name type="scientific">Pelobates cultripes</name>
    <name type="common">Western spadefoot toad</name>
    <dbReference type="NCBI Taxonomy" id="61616"/>
    <lineage>
        <taxon>Eukaryota</taxon>
        <taxon>Metazoa</taxon>
        <taxon>Chordata</taxon>
        <taxon>Craniata</taxon>
        <taxon>Vertebrata</taxon>
        <taxon>Euteleostomi</taxon>
        <taxon>Amphibia</taxon>
        <taxon>Batrachia</taxon>
        <taxon>Anura</taxon>
        <taxon>Pelobatoidea</taxon>
        <taxon>Pelobatidae</taxon>
        <taxon>Pelobates</taxon>
    </lineage>
</organism>
<evidence type="ECO:0000313" key="16">
    <source>
        <dbReference type="Proteomes" id="UP001295444"/>
    </source>
</evidence>
<feature type="domain" description="G-protein coupled receptors family 1 profile" evidence="14">
    <location>
        <begin position="37"/>
        <end position="286"/>
    </location>
</feature>
<dbReference type="Proteomes" id="UP001295444">
    <property type="component" value="Chromosome 05"/>
</dbReference>
<evidence type="ECO:0000256" key="13">
    <source>
        <dbReference type="SAM" id="Phobius"/>
    </source>
</evidence>
<feature type="transmembrane region" description="Helical" evidence="13">
    <location>
        <begin position="136"/>
        <end position="159"/>
    </location>
</feature>
<dbReference type="GO" id="GO:0004930">
    <property type="term" value="F:G protein-coupled receptor activity"/>
    <property type="evidence" value="ECO:0007669"/>
    <property type="project" value="UniProtKB-KW"/>
</dbReference>
<keyword evidence="9" id="KW-1015">Disulfide bond</keyword>
<accession>A0AAD1WA88</accession>
<dbReference type="PANTHER" id="PTHR24242">
    <property type="entry name" value="G-PROTEIN COUPLED RECEPTOR"/>
    <property type="match status" value="1"/>
</dbReference>
<dbReference type="FunFam" id="1.20.1070.10:FF:000010">
    <property type="entry name" value="Olfactory receptor"/>
    <property type="match status" value="1"/>
</dbReference>
<protein>
    <submittedName>
        <fullName evidence="15">Olfactory receptor 6N1-like</fullName>
    </submittedName>
</protein>
<feature type="transmembrane region" description="Helical" evidence="13">
    <location>
        <begin position="234"/>
        <end position="257"/>
    </location>
</feature>
<keyword evidence="8 13" id="KW-0472">Membrane</keyword>
<keyword evidence="6 13" id="KW-1133">Transmembrane helix</keyword>
<evidence type="ECO:0000256" key="5">
    <source>
        <dbReference type="ARBA" id="ARBA00022725"/>
    </source>
</evidence>